<comment type="caution">
    <text evidence="2">The sequence shown here is derived from an EMBL/GenBank/DDBJ whole genome shotgun (WGS) entry which is preliminary data.</text>
</comment>
<feature type="region of interest" description="Disordered" evidence="1">
    <location>
        <begin position="1"/>
        <end position="109"/>
    </location>
</feature>
<feature type="compositionally biased region" description="Basic and acidic residues" evidence="1">
    <location>
        <begin position="272"/>
        <end position="312"/>
    </location>
</feature>
<sequence>MGKSTHQERMSKNSSRAFSLGSNNPVKLPPLRKSSVGSERKRKERSSKKSTSSINAGLANKINSTTKTATAGSSRVENLLASSIRQQLGSQKSISTTGSTSTINSTYASPATSPEVVITREKLPAPLQRRRYREELLKVKQEKDPLSPTKTSSSQMTLAIDPEMPVLVRETTHEHTRGQTPPPLAPTLRSQNRRDSRTSSTSTESSLTLFTMATPSAQPGVAEVPIFTSRRAIHSDISLAYASRSSGSQKQSTILSAPTTSIAKRKYKKKDKITSKRTTDKSKKKPIDSTKRDTLLNKSIERKKVIQKEVNRKKSRARSKSKTYSDFRGKLRPSTSQINTNVMSSQNTESNVSSATPIATIGSSIHVTSSVSTVPIKTTSPQEQVITPTASPGTVVIPNRINSTSLGKITEALEAIQLNYGSDDDDEISDPGPYARSALYINDSELEKLGDTLMHIDDDLCLLECTESYAESSDSEDLFSFDSIEQPHQEVPPVIPNT</sequence>
<feature type="region of interest" description="Disordered" evidence="1">
    <location>
        <begin position="474"/>
        <end position="498"/>
    </location>
</feature>
<feature type="compositionally biased region" description="Polar residues" evidence="1">
    <location>
        <begin position="12"/>
        <end position="25"/>
    </location>
</feature>
<dbReference type="Proteomes" id="UP000708208">
    <property type="component" value="Unassembled WGS sequence"/>
</dbReference>
<evidence type="ECO:0000256" key="1">
    <source>
        <dbReference type="SAM" id="MobiDB-lite"/>
    </source>
</evidence>
<keyword evidence="3" id="KW-1185">Reference proteome</keyword>
<reference evidence="2" key="1">
    <citation type="submission" date="2021-06" db="EMBL/GenBank/DDBJ databases">
        <authorList>
            <person name="Hodson N. C."/>
            <person name="Mongue J. A."/>
            <person name="Jaron S. K."/>
        </authorList>
    </citation>
    <scope>NUCLEOTIDE SEQUENCE</scope>
</reference>
<evidence type="ECO:0000313" key="2">
    <source>
        <dbReference type="EMBL" id="CAG7734325.1"/>
    </source>
</evidence>
<name>A0A8J2K7N6_9HEXA</name>
<dbReference type="AlphaFoldDB" id="A0A8J2K7N6"/>
<feature type="compositionally biased region" description="Basic and acidic residues" evidence="1">
    <location>
        <begin position="1"/>
        <end position="11"/>
    </location>
</feature>
<dbReference type="EMBL" id="CAJVCH010266912">
    <property type="protein sequence ID" value="CAG7734325.1"/>
    <property type="molecule type" value="Genomic_DNA"/>
</dbReference>
<feature type="region of interest" description="Disordered" evidence="1">
    <location>
        <begin position="171"/>
        <end position="210"/>
    </location>
</feature>
<feature type="compositionally biased region" description="Polar residues" evidence="1">
    <location>
        <begin position="61"/>
        <end position="92"/>
    </location>
</feature>
<feature type="compositionally biased region" description="Polar residues" evidence="1">
    <location>
        <begin position="243"/>
        <end position="262"/>
    </location>
</feature>
<organism evidence="2 3">
    <name type="scientific">Allacma fusca</name>
    <dbReference type="NCBI Taxonomy" id="39272"/>
    <lineage>
        <taxon>Eukaryota</taxon>
        <taxon>Metazoa</taxon>
        <taxon>Ecdysozoa</taxon>
        <taxon>Arthropoda</taxon>
        <taxon>Hexapoda</taxon>
        <taxon>Collembola</taxon>
        <taxon>Symphypleona</taxon>
        <taxon>Sminthuridae</taxon>
        <taxon>Allacma</taxon>
    </lineage>
</organism>
<protein>
    <submittedName>
        <fullName evidence="2">Uncharacterized protein</fullName>
    </submittedName>
</protein>
<proteinExistence type="predicted"/>
<feature type="compositionally biased region" description="Low complexity" evidence="1">
    <location>
        <begin position="93"/>
        <end position="106"/>
    </location>
</feature>
<feature type="region of interest" description="Disordered" evidence="1">
    <location>
        <begin position="242"/>
        <end position="334"/>
    </location>
</feature>
<feature type="non-terminal residue" evidence="2">
    <location>
        <position position="498"/>
    </location>
</feature>
<accession>A0A8J2K7N6</accession>
<evidence type="ECO:0000313" key="3">
    <source>
        <dbReference type="Proteomes" id="UP000708208"/>
    </source>
</evidence>
<gene>
    <name evidence="2" type="ORF">AFUS01_LOCUS22721</name>
</gene>
<feature type="compositionally biased region" description="Low complexity" evidence="1">
    <location>
        <begin position="198"/>
        <end position="208"/>
    </location>
</feature>